<comment type="caution">
    <text evidence="1">The sequence shown here is derived from an EMBL/GenBank/DDBJ whole genome shotgun (WGS) entry which is preliminary data.</text>
</comment>
<dbReference type="OrthoDB" id="711499at2"/>
<sequence>MSNIKRLVIYRKDIGRITGRSERYGRLLIKKIKVHFDKEEHQFITFKEFSEYSGIEEYIVNKYI</sequence>
<name>A0A5D0R097_9FLAO</name>
<dbReference type="RefSeq" id="WP_148405082.1">
    <property type="nucleotide sequence ID" value="NZ_VSKK01000005.1"/>
</dbReference>
<dbReference type="AlphaFoldDB" id="A0A5D0R097"/>
<accession>A0A5D0R097</accession>
<protein>
    <submittedName>
        <fullName evidence="1">Uncharacterized protein</fullName>
    </submittedName>
</protein>
<keyword evidence="2" id="KW-1185">Reference proteome</keyword>
<reference evidence="1 2" key="1">
    <citation type="submission" date="2019-08" db="EMBL/GenBank/DDBJ databases">
        <title>Genomes of Antarctic Bizionia species.</title>
        <authorList>
            <person name="Bowman J.P."/>
        </authorList>
    </citation>
    <scope>NUCLEOTIDE SEQUENCE [LARGE SCALE GENOMIC DNA]</scope>
    <source>
        <strain evidence="1 2">ADA-4</strain>
    </source>
</reference>
<dbReference type="Proteomes" id="UP000323720">
    <property type="component" value="Unassembled WGS sequence"/>
</dbReference>
<evidence type="ECO:0000313" key="1">
    <source>
        <dbReference type="EMBL" id="TYB74281.1"/>
    </source>
</evidence>
<gene>
    <name evidence="1" type="ORF">ES674_14090</name>
</gene>
<proteinExistence type="predicted"/>
<evidence type="ECO:0000313" key="2">
    <source>
        <dbReference type="Proteomes" id="UP000323720"/>
    </source>
</evidence>
<dbReference type="EMBL" id="VSKK01000005">
    <property type="protein sequence ID" value="TYB74281.1"/>
    <property type="molecule type" value="Genomic_DNA"/>
</dbReference>
<organism evidence="1 2">
    <name type="scientific">Bizionia myxarmorum</name>
    <dbReference type="NCBI Taxonomy" id="291186"/>
    <lineage>
        <taxon>Bacteria</taxon>
        <taxon>Pseudomonadati</taxon>
        <taxon>Bacteroidota</taxon>
        <taxon>Flavobacteriia</taxon>
        <taxon>Flavobacteriales</taxon>
        <taxon>Flavobacteriaceae</taxon>
        <taxon>Bizionia</taxon>
    </lineage>
</organism>